<evidence type="ECO:0000259" key="7">
    <source>
        <dbReference type="PROSITE" id="PS50048"/>
    </source>
</evidence>
<gene>
    <name evidence="8" type="ORF">KUCA_T00002231001</name>
</gene>
<evidence type="ECO:0000256" key="6">
    <source>
        <dbReference type="SAM" id="MobiDB-lite"/>
    </source>
</evidence>
<dbReference type="PANTHER" id="PTHR47424">
    <property type="entry name" value="REGULATORY PROTEIN GAL4"/>
    <property type="match status" value="1"/>
</dbReference>
<dbReference type="Pfam" id="PF04082">
    <property type="entry name" value="Fungal_trans"/>
    <property type="match status" value="1"/>
</dbReference>
<reference evidence="8" key="2">
    <citation type="submission" date="2014-02" db="EMBL/GenBank/DDBJ databases">
        <title>Complete DNA sequence of /Kuraishia capsulata/ illustrates novel genomic features among budding yeasts (/Saccharomycotina/).</title>
        <authorList>
            <person name="Morales L."/>
            <person name="Noel B."/>
            <person name="Porcel B."/>
            <person name="Marcet-Houben M."/>
            <person name="Hullo M-F."/>
            <person name="Sacerdot C."/>
            <person name="Tekaia F."/>
            <person name="Leh-Louis V."/>
            <person name="Despons L."/>
            <person name="Khanna V."/>
            <person name="Aury J-M."/>
            <person name="Barbe V."/>
            <person name="Couloux A."/>
            <person name="Labadie K."/>
            <person name="Pelletier E."/>
            <person name="Souciet J-L."/>
            <person name="Boekhout T."/>
            <person name="Gabaldon T."/>
            <person name="Wincker P."/>
            <person name="Dujon B."/>
        </authorList>
    </citation>
    <scope>NUCLEOTIDE SEQUENCE</scope>
    <source>
        <strain evidence="8">CBS 1993</strain>
    </source>
</reference>
<dbReference type="InterPro" id="IPR007219">
    <property type="entry name" value="XnlR_reg_dom"/>
</dbReference>
<feature type="region of interest" description="Disordered" evidence="6">
    <location>
        <begin position="130"/>
        <end position="150"/>
    </location>
</feature>
<accession>W6MVF9</accession>
<dbReference type="STRING" id="1382522.W6MVF9"/>
<keyword evidence="4" id="KW-0804">Transcription</keyword>
<sequence length="722" mass="81362">MQQDLKRKRIPTACENCRNRKVGCDGALPTCRRCAKRQETCEYLQRPNKLSMAYVKELEKKLGIVDDSVIQTKSIDSHASSELSRSEFSLANSLKGTPPSAIGSDSGAVTSPTNLRTSLWYIVEKGNGTTAPEVRERSKDTNSVAEGKEDSLHIDAMGADSNILKGQEVTKEFYGSSAAMSFMRVLSGSMDSQMQSGHANICKNRQTKYRLSGYKGTISNQETWVFPPRSIADRYVERYFRYVYPLYPFVHKTSFMSVYEEIWTSNGTKAEESDLFYCIVNLIFALGCHHNVEAFFDAESPSSQEKEGNAEAALVYFERSQKYLTFEIMEKGSLLLIQTLLLRGQYLQATYRAEGCWNTIGLAIRVAQGLGLHMNYNVASKGSFIEQEVCKRVWHGCLMMDRIVSMTFGRPLMVTSPGNVDLPLAVDDELITDTEIKVSNPDDKCELRFFLESLKLFGILSEILQRFYLGQDHSDSMGDPFPSIFQFEQKLQEFEEGLPYFLRRENPEQDHPFRRQAIILRARYLHLKIMLYRPILLPDSRIYNDSVKRRGSELYRGAKEMTSKACVDSAIQLVSLLHTHMNRPFLLPASWYNVFYIYTSAMVLLAAKLQTNVSDLFQPKVLRTTWKNALGMLGNVQTRSGSALGCLKILTEMHKRIPLRPPSNCNAPSVGIEPESTAFNFDLNPGIGGSSDLEFAFDSDLFFTTICEGTGAVGPDFTINGT</sequence>
<dbReference type="GO" id="GO:0005634">
    <property type="term" value="C:nucleus"/>
    <property type="evidence" value="ECO:0007669"/>
    <property type="project" value="TreeGrafter"/>
</dbReference>
<dbReference type="GeneID" id="34519654"/>
<name>W6MVF9_9ASCO</name>
<dbReference type="GO" id="GO:0000981">
    <property type="term" value="F:DNA-binding transcription factor activity, RNA polymerase II-specific"/>
    <property type="evidence" value="ECO:0007669"/>
    <property type="project" value="InterPro"/>
</dbReference>
<dbReference type="AlphaFoldDB" id="W6MVF9"/>
<dbReference type="GO" id="GO:0000435">
    <property type="term" value="P:positive regulation of transcription from RNA polymerase II promoter by galactose"/>
    <property type="evidence" value="ECO:0007669"/>
    <property type="project" value="TreeGrafter"/>
</dbReference>
<keyword evidence="1" id="KW-0479">Metal-binding</keyword>
<dbReference type="Gene3D" id="4.10.240.10">
    <property type="entry name" value="Zn(2)-C6 fungal-type DNA-binding domain"/>
    <property type="match status" value="1"/>
</dbReference>
<dbReference type="RefSeq" id="XP_022458266.1">
    <property type="nucleotide sequence ID" value="XM_022604490.1"/>
</dbReference>
<feature type="compositionally biased region" description="Basic and acidic residues" evidence="6">
    <location>
        <begin position="133"/>
        <end position="150"/>
    </location>
</feature>
<dbReference type="SMART" id="SM00066">
    <property type="entry name" value="GAL4"/>
    <property type="match status" value="1"/>
</dbReference>
<evidence type="ECO:0000313" key="8">
    <source>
        <dbReference type="EMBL" id="CDK26260.1"/>
    </source>
</evidence>
<dbReference type="Pfam" id="PF00172">
    <property type="entry name" value="Zn_clus"/>
    <property type="match status" value="1"/>
</dbReference>
<dbReference type="CDD" id="cd12148">
    <property type="entry name" value="fungal_TF_MHR"/>
    <property type="match status" value="1"/>
</dbReference>
<evidence type="ECO:0000256" key="4">
    <source>
        <dbReference type="ARBA" id="ARBA00023163"/>
    </source>
</evidence>
<feature type="domain" description="Zn(2)-C6 fungal-type" evidence="7">
    <location>
        <begin position="13"/>
        <end position="43"/>
    </location>
</feature>
<dbReference type="SMART" id="SM00906">
    <property type="entry name" value="Fungal_trans"/>
    <property type="match status" value="1"/>
</dbReference>
<dbReference type="InterPro" id="IPR051127">
    <property type="entry name" value="Fungal_SecMet_Regulators"/>
</dbReference>
<dbReference type="PROSITE" id="PS00463">
    <property type="entry name" value="ZN2_CY6_FUNGAL_1"/>
    <property type="match status" value="1"/>
</dbReference>
<dbReference type="PROSITE" id="PS50048">
    <property type="entry name" value="ZN2_CY6_FUNGAL_2"/>
    <property type="match status" value="1"/>
</dbReference>
<reference evidence="8" key="1">
    <citation type="submission" date="2013-12" db="EMBL/GenBank/DDBJ databases">
        <authorList>
            <person name="Genoscope - CEA"/>
        </authorList>
    </citation>
    <scope>NUCLEOTIDE SEQUENCE</scope>
    <source>
        <strain evidence="8">CBS 1993</strain>
    </source>
</reference>
<evidence type="ECO:0000313" key="9">
    <source>
        <dbReference type="Proteomes" id="UP000019384"/>
    </source>
</evidence>
<dbReference type="GO" id="GO:0000978">
    <property type="term" value="F:RNA polymerase II cis-regulatory region sequence-specific DNA binding"/>
    <property type="evidence" value="ECO:0007669"/>
    <property type="project" value="TreeGrafter"/>
</dbReference>
<keyword evidence="5" id="KW-0539">Nucleus</keyword>
<feature type="region of interest" description="Disordered" evidence="6">
    <location>
        <begin position="90"/>
        <end position="109"/>
    </location>
</feature>
<dbReference type="GO" id="GO:0008270">
    <property type="term" value="F:zinc ion binding"/>
    <property type="evidence" value="ECO:0007669"/>
    <property type="project" value="InterPro"/>
</dbReference>
<evidence type="ECO:0000256" key="1">
    <source>
        <dbReference type="ARBA" id="ARBA00022723"/>
    </source>
</evidence>
<dbReference type="PANTHER" id="PTHR47424:SF3">
    <property type="entry name" value="REGULATORY PROTEIN GAL4"/>
    <property type="match status" value="1"/>
</dbReference>
<protein>
    <recommendedName>
        <fullName evidence="7">Zn(2)-C6 fungal-type domain-containing protein</fullName>
    </recommendedName>
</protein>
<proteinExistence type="predicted"/>
<evidence type="ECO:0000256" key="2">
    <source>
        <dbReference type="ARBA" id="ARBA00023015"/>
    </source>
</evidence>
<dbReference type="GO" id="GO:0006351">
    <property type="term" value="P:DNA-templated transcription"/>
    <property type="evidence" value="ECO:0007669"/>
    <property type="project" value="InterPro"/>
</dbReference>
<dbReference type="InterPro" id="IPR036864">
    <property type="entry name" value="Zn2-C6_fun-type_DNA-bd_sf"/>
</dbReference>
<dbReference type="OrthoDB" id="3364175at2759"/>
<dbReference type="EMBL" id="HG793126">
    <property type="protein sequence ID" value="CDK26260.1"/>
    <property type="molecule type" value="Genomic_DNA"/>
</dbReference>
<keyword evidence="3" id="KW-0238">DNA-binding</keyword>
<evidence type="ECO:0000256" key="3">
    <source>
        <dbReference type="ARBA" id="ARBA00023125"/>
    </source>
</evidence>
<dbReference type="CDD" id="cd00067">
    <property type="entry name" value="GAL4"/>
    <property type="match status" value="1"/>
</dbReference>
<keyword evidence="2" id="KW-0805">Transcription regulation</keyword>
<dbReference type="Proteomes" id="UP000019384">
    <property type="component" value="Unassembled WGS sequence"/>
</dbReference>
<dbReference type="InterPro" id="IPR001138">
    <property type="entry name" value="Zn2Cys6_DnaBD"/>
</dbReference>
<organism evidence="8 9">
    <name type="scientific">Kuraishia capsulata CBS 1993</name>
    <dbReference type="NCBI Taxonomy" id="1382522"/>
    <lineage>
        <taxon>Eukaryota</taxon>
        <taxon>Fungi</taxon>
        <taxon>Dikarya</taxon>
        <taxon>Ascomycota</taxon>
        <taxon>Saccharomycotina</taxon>
        <taxon>Pichiomycetes</taxon>
        <taxon>Pichiales</taxon>
        <taxon>Pichiaceae</taxon>
        <taxon>Kuraishia</taxon>
    </lineage>
</organism>
<dbReference type="SUPFAM" id="SSF57701">
    <property type="entry name" value="Zn2/Cys6 DNA-binding domain"/>
    <property type="match status" value="1"/>
</dbReference>
<evidence type="ECO:0000256" key="5">
    <source>
        <dbReference type="ARBA" id="ARBA00023242"/>
    </source>
</evidence>
<keyword evidence="9" id="KW-1185">Reference proteome</keyword>
<dbReference type="HOGENOM" id="CLU_008511_1_1_1"/>